<dbReference type="EMBL" id="CAJPEX010000358">
    <property type="protein sequence ID" value="CAG0915261.1"/>
    <property type="molecule type" value="Genomic_DNA"/>
</dbReference>
<dbReference type="Proteomes" id="UP000678499">
    <property type="component" value="Unassembled WGS sequence"/>
</dbReference>
<reference evidence="1" key="1">
    <citation type="submission" date="2020-11" db="EMBL/GenBank/DDBJ databases">
        <authorList>
            <person name="Tran Van P."/>
        </authorList>
    </citation>
    <scope>NUCLEOTIDE SEQUENCE</scope>
</reference>
<accession>A0A7R9BJH8</accession>
<sequence>MLWSDLFGSEGVGECWAMCGAVLTAAPADLYTSIDAEDVKSGIGSTREIGKSGLVEKANVGVEAPGVDDVAGPLPSQCSRKVWLKEENDREREEVGAVFTGSAAELVWAGFCCVMPLSSLARPHAKT</sequence>
<dbReference type="EMBL" id="OA882395">
    <property type="protein sequence ID" value="CAD7275109.1"/>
    <property type="molecule type" value="Genomic_DNA"/>
</dbReference>
<evidence type="ECO:0000313" key="1">
    <source>
        <dbReference type="EMBL" id="CAD7275109.1"/>
    </source>
</evidence>
<organism evidence="1">
    <name type="scientific">Notodromas monacha</name>
    <dbReference type="NCBI Taxonomy" id="399045"/>
    <lineage>
        <taxon>Eukaryota</taxon>
        <taxon>Metazoa</taxon>
        <taxon>Ecdysozoa</taxon>
        <taxon>Arthropoda</taxon>
        <taxon>Crustacea</taxon>
        <taxon>Oligostraca</taxon>
        <taxon>Ostracoda</taxon>
        <taxon>Podocopa</taxon>
        <taxon>Podocopida</taxon>
        <taxon>Cypridocopina</taxon>
        <taxon>Cypridoidea</taxon>
        <taxon>Cyprididae</taxon>
        <taxon>Notodromas</taxon>
    </lineage>
</organism>
<evidence type="ECO:0000313" key="2">
    <source>
        <dbReference type="Proteomes" id="UP000678499"/>
    </source>
</evidence>
<name>A0A7R9BJH8_9CRUS</name>
<proteinExistence type="predicted"/>
<dbReference type="AlphaFoldDB" id="A0A7R9BJH8"/>
<gene>
    <name evidence="1" type="ORF">NMOB1V02_LOCUS2912</name>
</gene>
<keyword evidence="2" id="KW-1185">Reference proteome</keyword>
<protein>
    <submittedName>
        <fullName evidence="1">Uncharacterized protein</fullName>
    </submittedName>
</protein>